<dbReference type="OrthoDB" id="9803333at2"/>
<sequence length="257" mass="28048">MEKRLFADQTAVVTGGGQGIGRAVAELLAREGAHVYIAEQDEEAGTECEEEIRKAGGAATFVPTDVARPEEIRRLMDRIGKERGKLHILCNNAGISLFRPLEELSVEEWDRVIHVNLRSVFLCAKYGLPLLRTAGRASIINIASTRALMSEPHTEAYSASKGGILALTHALAVSLGPTVRVNAISPGWIETSEWKKKSARKPAQLTEEDHRQHPSDRVGRPEDIARAVRYLASPDAEFITGANLVIDGGMTVKMIYA</sequence>
<accession>A0A1I2NVX6</accession>
<dbReference type="EMBL" id="FOOK01000014">
    <property type="protein sequence ID" value="SFG05767.1"/>
    <property type="molecule type" value="Genomic_DNA"/>
</dbReference>
<evidence type="ECO:0000313" key="5">
    <source>
        <dbReference type="Proteomes" id="UP000198661"/>
    </source>
</evidence>
<dbReference type="SUPFAM" id="SSF51735">
    <property type="entry name" value="NAD(P)-binding Rossmann-fold domains"/>
    <property type="match status" value="1"/>
</dbReference>
<dbReference type="InterPro" id="IPR036291">
    <property type="entry name" value="NAD(P)-bd_dom_sf"/>
</dbReference>
<dbReference type="GO" id="GO:0016491">
    <property type="term" value="F:oxidoreductase activity"/>
    <property type="evidence" value="ECO:0007669"/>
    <property type="project" value="UniProtKB-KW"/>
</dbReference>
<dbReference type="PANTHER" id="PTHR24321">
    <property type="entry name" value="DEHYDROGENASES, SHORT CHAIN"/>
    <property type="match status" value="1"/>
</dbReference>
<keyword evidence="2" id="KW-0560">Oxidoreductase</keyword>
<dbReference type="FunFam" id="3.40.50.720:FF:000084">
    <property type="entry name" value="Short-chain dehydrogenase reductase"/>
    <property type="match status" value="1"/>
</dbReference>
<feature type="region of interest" description="Disordered" evidence="3">
    <location>
        <begin position="199"/>
        <end position="220"/>
    </location>
</feature>
<dbReference type="PRINTS" id="PR00080">
    <property type="entry name" value="SDRFAMILY"/>
</dbReference>
<evidence type="ECO:0000256" key="1">
    <source>
        <dbReference type="ARBA" id="ARBA00006484"/>
    </source>
</evidence>
<dbReference type="InterPro" id="IPR020904">
    <property type="entry name" value="Sc_DH/Rdtase_CS"/>
</dbReference>
<evidence type="ECO:0000256" key="3">
    <source>
        <dbReference type="SAM" id="MobiDB-lite"/>
    </source>
</evidence>
<dbReference type="PRINTS" id="PR00081">
    <property type="entry name" value="GDHRDH"/>
</dbReference>
<name>A0A1I2NVX6_9BACL</name>
<evidence type="ECO:0000313" key="4">
    <source>
        <dbReference type="EMBL" id="SFG05767.1"/>
    </source>
</evidence>
<keyword evidence="5" id="KW-1185">Reference proteome</keyword>
<evidence type="ECO:0000256" key="2">
    <source>
        <dbReference type="ARBA" id="ARBA00023002"/>
    </source>
</evidence>
<dbReference type="STRING" id="201973.SAMN04488025_11410"/>
<dbReference type="PROSITE" id="PS00061">
    <property type="entry name" value="ADH_SHORT"/>
    <property type="match status" value="1"/>
</dbReference>
<evidence type="ECO:0008006" key="6">
    <source>
        <dbReference type="Google" id="ProtNLM"/>
    </source>
</evidence>
<dbReference type="InterPro" id="IPR002347">
    <property type="entry name" value="SDR_fam"/>
</dbReference>
<dbReference type="Gene3D" id="3.40.50.720">
    <property type="entry name" value="NAD(P)-binding Rossmann-like Domain"/>
    <property type="match status" value="1"/>
</dbReference>
<dbReference type="RefSeq" id="WP_092038203.1">
    <property type="nucleotide sequence ID" value="NZ_FOOK01000014.1"/>
</dbReference>
<dbReference type="AlphaFoldDB" id="A0A1I2NVX6"/>
<proteinExistence type="inferred from homology"/>
<reference evidence="5" key="1">
    <citation type="submission" date="2016-10" db="EMBL/GenBank/DDBJ databases">
        <authorList>
            <person name="Varghese N."/>
            <person name="Submissions S."/>
        </authorList>
    </citation>
    <scope>NUCLEOTIDE SEQUENCE [LARGE SCALE GENOMIC DNA]</scope>
    <source>
        <strain evidence="5">DSM 44945</strain>
    </source>
</reference>
<dbReference type="Proteomes" id="UP000198661">
    <property type="component" value="Unassembled WGS sequence"/>
</dbReference>
<dbReference type="PANTHER" id="PTHR24321:SF8">
    <property type="entry name" value="ESTRADIOL 17-BETA-DEHYDROGENASE 8-RELATED"/>
    <property type="match status" value="1"/>
</dbReference>
<organism evidence="4 5">
    <name type="scientific">Planifilum fulgidum</name>
    <dbReference type="NCBI Taxonomy" id="201973"/>
    <lineage>
        <taxon>Bacteria</taxon>
        <taxon>Bacillati</taxon>
        <taxon>Bacillota</taxon>
        <taxon>Bacilli</taxon>
        <taxon>Bacillales</taxon>
        <taxon>Thermoactinomycetaceae</taxon>
        <taxon>Planifilum</taxon>
    </lineage>
</organism>
<feature type="compositionally biased region" description="Basic and acidic residues" evidence="3">
    <location>
        <begin position="207"/>
        <end position="220"/>
    </location>
</feature>
<dbReference type="NCBIfam" id="NF005559">
    <property type="entry name" value="PRK07231.1"/>
    <property type="match status" value="1"/>
</dbReference>
<protein>
    <recommendedName>
        <fullName evidence="6">NAD(P)-dependent dehydrogenase, short-chain alcohol dehydrogenase family</fullName>
    </recommendedName>
</protein>
<gene>
    <name evidence="4" type="ORF">SAMN04488025_11410</name>
</gene>
<comment type="similarity">
    <text evidence="1">Belongs to the short-chain dehydrogenases/reductases (SDR) family.</text>
</comment>
<dbReference type="Pfam" id="PF13561">
    <property type="entry name" value="adh_short_C2"/>
    <property type="match status" value="1"/>
</dbReference>
<dbReference type="GO" id="GO:0008206">
    <property type="term" value="P:bile acid metabolic process"/>
    <property type="evidence" value="ECO:0007669"/>
    <property type="project" value="UniProtKB-ARBA"/>
</dbReference>